<evidence type="ECO:0000313" key="3">
    <source>
        <dbReference type="Proteomes" id="UP000800200"/>
    </source>
</evidence>
<organism evidence="2 3">
    <name type="scientific">Zopfia rhizophila CBS 207.26</name>
    <dbReference type="NCBI Taxonomy" id="1314779"/>
    <lineage>
        <taxon>Eukaryota</taxon>
        <taxon>Fungi</taxon>
        <taxon>Dikarya</taxon>
        <taxon>Ascomycota</taxon>
        <taxon>Pezizomycotina</taxon>
        <taxon>Dothideomycetes</taxon>
        <taxon>Dothideomycetes incertae sedis</taxon>
        <taxon>Zopfiaceae</taxon>
        <taxon>Zopfia</taxon>
    </lineage>
</organism>
<dbReference type="InterPro" id="IPR001810">
    <property type="entry name" value="F-box_dom"/>
</dbReference>
<dbReference type="AlphaFoldDB" id="A0A6A6ENV7"/>
<accession>A0A6A6ENV7</accession>
<dbReference type="OrthoDB" id="3226064at2759"/>
<evidence type="ECO:0000259" key="1">
    <source>
        <dbReference type="Pfam" id="PF00646"/>
    </source>
</evidence>
<dbReference type="Proteomes" id="UP000800200">
    <property type="component" value="Unassembled WGS sequence"/>
</dbReference>
<dbReference type="InterPro" id="IPR036047">
    <property type="entry name" value="F-box-like_dom_sf"/>
</dbReference>
<keyword evidence="3" id="KW-1185">Reference proteome</keyword>
<reference evidence="2" key="1">
    <citation type="journal article" date="2020" name="Stud. Mycol.">
        <title>101 Dothideomycetes genomes: a test case for predicting lifestyles and emergence of pathogens.</title>
        <authorList>
            <person name="Haridas S."/>
            <person name="Albert R."/>
            <person name="Binder M."/>
            <person name="Bloem J."/>
            <person name="Labutti K."/>
            <person name="Salamov A."/>
            <person name="Andreopoulos B."/>
            <person name="Baker S."/>
            <person name="Barry K."/>
            <person name="Bills G."/>
            <person name="Bluhm B."/>
            <person name="Cannon C."/>
            <person name="Castanera R."/>
            <person name="Culley D."/>
            <person name="Daum C."/>
            <person name="Ezra D."/>
            <person name="Gonzalez J."/>
            <person name="Henrissat B."/>
            <person name="Kuo A."/>
            <person name="Liang C."/>
            <person name="Lipzen A."/>
            <person name="Lutzoni F."/>
            <person name="Magnuson J."/>
            <person name="Mondo S."/>
            <person name="Nolan M."/>
            <person name="Ohm R."/>
            <person name="Pangilinan J."/>
            <person name="Park H.-J."/>
            <person name="Ramirez L."/>
            <person name="Alfaro M."/>
            <person name="Sun H."/>
            <person name="Tritt A."/>
            <person name="Yoshinaga Y."/>
            <person name="Zwiers L.-H."/>
            <person name="Turgeon B."/>
            <person name="Goodwin S."/>
            <person name="Spatafora J."/>
            <person name="Crous P."/>
            <person name="Grigoriev I."/>
        </authorList>
    </citation>
    <scope>NUCLEOTIDE SEQUENCE</scope>
    <source>
        <strain evidence="2">CBS 207.26</strain>
    </source>
</reference>
<feature type="domain" description="F-box" evidence="1">
    <location>
        <begin position="3"/>
        <end position="44"/>
    </location>
</feature>
<evidence type="ECO:0000313" key="2">
    <source>
        <dbReference type="EMBL" id="KAF2192875.1"/>
    </source>
</evidence>
<name>A0A6A6ENV7_9PEZI</name>
<dbReference type="SUPFAM" id="SSF81383">
    <property type="entry name" value="F-box domain"/>
    <property type="match status" value="1"/>
</dbReference>
<sequence>MELLDVCYEVLIRILEEVNPEDLAACARTSLGFRHFIKENQLLFKTHYLKHFDDPRQRSSDPEPSWKAELQRVVKCQKILQSNSMEVKREYFKFVAKTIESLVETASETRGESLNRSQLITFFDNPGNLDAILFRSSLFQRAGTDSQVPADNEADQQLSAKLHCLYGVPLGPIGRRSLSTHPYARSRVYDLRNYTDNTRWGPFREDGSMKVHWEMLEAIMIVLGYNSGTCCQRFIHRFKPVWCDQFGGIVKSRLATQYPPTLPIEPDIPLELKDPYNISGIWLRIVCFLVDYNDLYAFNFGSTNVPADQPRGPITTEEVIRHIIMRFKVTKIEPAGQFDNQALPVAHFTGSSRSVDAPWDPNANSRIRGIVRLNPEGEVRWTTVSIFYGGEERWRSEGIQVGGPNSKRGVIGTWFDKDYDLHGPAGPTAFWKASDRQLHVDVDAEETDEESDP</sequence>
<dbReference type="Pfam" id="PF00646">
    <property type="entry name" value="F-box"/>
    <property type="match status" value="1"/>
</dbReference>
<dbReference type="Gene3D" id="6.10.250.3180">
    <property type="match status" value="1"/>
</dbReference>
<protein>
    <recommendedName>
        <fullName evidence="1">F-box domain-containing protein</fullName>
    </recommendedName>
</protein>
<gene>
    <name evidence="2" type="ORF">K469DRAFT_553012</name>
</gene>
<dbReference type="EMBL" id="ML994614">
    <property type="protein sequence ID" value="KAF2192875.1"/>
    <property type="molecule type" value="Genomic_DNA"/>
</dbReference>
<proteinExistence type="predicted"/>